<dbReference type="AlphaFoldDB" id="A0ABD3Y479"/>
<protein>
    <submittedName>
        <fullName evidence="1">Uncharacterized protein</fullName>
    </submittedName>
</protein>
<accession>A0ABD3Y479</accession>
<name>A0ABD3Y479_9GAMM</name>
<gene>
    <name evidence="1" type="ORF">DC53_19910</name>
</gene>
<evidence type="ECO:0000313" key="2">
    <source>
        <dbReference type="Proteomes" id="UP000027154"/>
    </source>
</evidence>
<evidence type="ECO:0000313" key="1">
    <source>
        <dbReference type="EMBL" id="KDC48459.1"/>
    </source>
</evidence>
<dbReference type="RefSeq" id="WP_081824601.1">
    <property type="nucleotide sequence ID" value="NZ_JJNZ01000095.1"/>
</dbReference>
<proteinExistence type="predicted"/>
<dbReference type="InterPro" id="IPR018777">
    <property type="entry name" value="Replication_initiator_prot_A"/>
</dbReference>
<organism evidence="1 2">
    <name type="scientific">Pseudoalteromonas fuliginea</name>
    <dbReference type="NCBI Taxonomy" id="1872678"/>
    <lineage>
        <taxon>Bacteria</taxon>
        <taxon>Pseudomonadati</taxon>
        <taxon>Pseudomonadota</taxon>
        <taxon>Gammaproteobacteria</taxon>
        <taxon>Alteromonadales</taxon>
        <taxon>Pseudoalteromonadaceae</taxon>
        <taxon>Pseudoalteromonas</taxon>
    </lineage>
</organism>
<reference evidence="1 2" key="1">
    <citation type="submission" date="2014-04" db="EMBL/GenBank/DDBJ databases">
        <title>Pseudoalteromonas galatheae sp. nov., isolated from a deep-sea polychaete near Canal Concepcion, Chile.</title>
        <authorList>
            <person name="Machado H.R."/>
            <person name="Gram L."/>
            <person name="Vynne N.G."/>
        </authorList>
    </citation>
    <scope>NUCLEOTIDE SEQUENCE [LARGE SCALE GENOMIC DNA]</scope>
    <source>
        <strain evidence="1 2">KMM216</strain>
    </source>
</reference>
<comment type="caution">
    <text evidence="1">The sequence shown here is derived from an EMBL/GenBank/DDBJ whole genome shotgun (WGS) entry which is preliminary data.</text>
</comment>
<dbReference type="Pfam" id="PF10134">
    <property type="entry name" value="RPA"/>
    <property type="match status" value="1"/>
</dbReference>
<dbReference type="EMBL" id="JJNZ01000095">
    <property type="protein sequence ID" value="KDC48459.1"/>
    <property type="molecule type" value="Genomic_DNA"/>
</dbReference>
<sequence length="273" mass="31876">MAHFECKMKYITLRSDIFSMFWPIYALDGKSKGYVDFEYRGVSLTITSSEFGRATVKDKEVIIYCLSHLMAAQNMKIKINRKVLFCRYDFLKTTNRGTSGKDYKILDNALKRLKGTKFTTDAAISDINIPEDTSMIEEFRKVQINENVYWEVTLPEWLFAMVESRKVLKLDDGYFKLKPFERRLYEVCKKCCGRKPSYEFPIDNMKKRIGVKLTISQFKRRLRHCRELLGLRVLYDDRDVLIFNITAGGSALFEVKAKELGIEVKEGDGQNEH</sequence>
<dbReference type="Proteomes" id="UP000027154">
    <property type="component" value="Unassembled WGS sequence"/>
</dbReference>